<dbReference type="Gene3D" id="2.60.40.10">
    <property type="entry name" value="Immunoglobulins"/>
    <property type="match status" value="2"/>
</dbReference>
<dbReference type="Pfam" id="PF00801">
    <property type="entry name" value="PKD"/>
    <property type="match status" value="1"/>
</dbReference>
<dbReference type="InterPro" id="IPR022409">
    <property type="entry name" value="PKD/Chitinase_dom"/>
</dbReference>
<evidence type="ECO:0000259" key="1">
    <source>
        <dbReference type="PROSITE" id="PS50093"/>
    </source>
</evidence>
<dbReference type="EMBL" id="JACRTF010000001">
    <property type="protein sequence ID" value="MBC8593904.1"/>
    <property type="molecule type" value="Genomic_DNA"/>
</dbReference>
<dbReference type="SUPFAM" id="SSF49299">
    <property type="entry name" value="PKD domain"/>
    <property type="match status" value="2"/>
</dbReference>
<feature type="domain" description="PKD" evidence="1">
    <location>
        <begin position="307"/>
        <end position="359"/>
    </location>
</feature>
<protein>
    <submittedName>
        <fullName evidence="2">PKD domain-containing protein</fullName>
    </submittedName>
</protein>
<evidence type="ECO:0000313" key="3">
    <source>
        <dbReference type="Proteomes" id="UP000651085"/>
    </source>
</evidence>
<dbReference type="Gene3D" id="2.60.120.200">
    <property type="match status" value="1"/>
</dbReference>
<dbReference type="InterPro" id="IPR013783">
    <property type="entry name" value="Ig-like_fold"/>
</dbReference>
<accession>A0A926F8P0</accession>
<dbReference type="RefSeq" id="WP_262435011.1">
    <property type="nucleotide sequence ID" value="NZ_JACRTF010000001.1"/>
</dbReference>
<dbReference type="CDD" id="cd00146">
    <property type="entry name" value="PKD"/>
    <property type="match status" value="2"/>
</dbReference>
<organism evidence="2 3">
    <name type="scientific">Jilunia laotingensis</name>
    <dbReference type="NCBI Taxonomy" id="2763675"/>
    <lineage>
        <taxon>Bacteria</taxon>
        <taxon>Pseudomonadati</taxon>
        <taxon>Bacteroidota</taxon>
        <taxon>Bacteroidia</taxon>
        <taxon>Bacteroidales</taxon>
        <taxon>Bacteroidaceae</taxon>
        <taxon>Jilunia</taxon>
    </lineage>
</organism>
<sequence>MTKNYLFIIVFLIWLPNLQAQIVKANFTAKESTKEIYRQGFDSQEELKDWKLQTTNSSYTWHLVTKPNINGIPPFSAINADSKNSLAVWYDDKAEQNEIITSPEILIPEGGKCSFYACFDGVFVLYANLTLTVTDGSEEKELFNAHSWAQESGHERPKWLPFNLDLAEFANKKVKFSFHYEGKGGDDVLIDDFIISQEDHTGESPAIINEGSQVHFTDLSTGTPTSYIWTFEGGEPSTSTEQNPVVTYQKAGTYPVKLVVSNSVGNDECERVGFVVVKSIAPTAIIGFPEEGYLSPWVACYLPLDTEVHFTDRSKGKPSTWNWQLQGSNKETCNDQNPIVSYPSKGLYSLSLTVGNTAGTHSVVYEHALQAGGEQYIWNVEMDETENLAPIDLAFYGYYGGTNWLDITAFAERFDKPAVKGLISEVAIYFASVKTVTPDALITVSIAREENGLPGETLASVQVRADELKYSDDTFEATYFRFAEAVEVDEAFFITISGFPNNSTDEDTDAIAMFCSPRRENGGKSTVYHQLAILDDNFQPTGELEWTKNNDEFLSFAVCPLFAFKDKSSSIHTEQSETAPLIYISDEILCINTSKDIQSISIYTTTGQKIYTNGHPLSSLSIKDWEKGIYIVVAVIDGKKVVQKIKL</sequence>
<dbReference type="SMART" id="SM00089">
    <property type="entry name" value="PKD"/>
    <property type="match status" value="2"/>
</dbReference>
<feature type="domain" description="PKD" evidence="1">
    <location>
        <begin position="213"/>
        <end position="266"/>
    </location>
</feature>
<dbReference type="Proteomes" id="UP000651085">
    <property type="component" value="Unassembled WGS sequence"/>
</dbReference>
<keyword evidence="3" id="KW-1185">Reference proteome</keyword>
<comment type="caution">
    <text evidence="2">The sequence shown here is derived from an EMBL/GenBank/DDBJ whole genome shotgun (WGS) entry which is preliminary data.</text>
</comment>
<dbReference type="AlphaFoldDB" id="A0A926F8P0"/>
<evidence type="ECO:0000313" key="2">
    <source>
        <dbReference type="EMBL" id="MBC8593904.1"/>
    </source>
</evidence>
<dbReference type="PROSITE" id="PS50093">
    <property type="entry name" value="PKD"/>
    <property type="match status" value="2"/>
</dbReference>
<reference evidence="2" key="1">
    <citation type="submission" date="2020-08" db="EMBL/GenBank/DDBJ databases">
        <title>Genome public.</title>
        <authorList>
            <person name="Liu C."/>
            <person name="Sun Q."/>
        </authorList>
    </citation>
    <scope>NUCLEOTIDE SEQUENCE</scope>
    <source>
        <strain evidence="2">N12</strain>
    </source>
</reference>
<proteinExistence type="predicted"/>
<gene>
    <name evidence="2" type="ORF">H8744_11740</name>
</gene>
<dbReference type="InterPro" id="IPR000601">
    <property type="entry name" value="PKD_dom"/>
</dbReference>
<name>A0A926F8P0_9BACT</name>
<dbReference type="InterPro" id="IPR035986">
    <property type="entry name" value="PKD_dom_sf"/>
</dbReference>